<keyword evidence="4" id="KW-0813">Transport</keyword>
<organism evidence="11 12">
    <name type="scientific">Caenimonas koreensis DSM 17982</name>
    <dbReference type="NCBI Taxonomy" id="1121255"/>
    <lineage>
        <taxon>Bacteria</taxon>
        <taxon>Pseudomonadati</taxon>
        <taxon>Pseudomonadota</taxon>
        <taxon>Betaproteobacteria</taxon>
        <taxon>Burkholderiales</taxon>
        <taxon>Comamonadaceae</taxon>
        <taxon>Caenimonas</taxon>
    </lineage>
</organism>
<dbReference type="Proteomes" id="UP000487350">
    <property type="component" value="Unassembled WGS sequence"/>
</dbReference>
<dbReference type="OrthoDB" id="8596293at2"/>
<dbReference type="GO" id="GO:0015031">
    <property type="term" value="P:protein transport"/>
    <property type="evidence" value="ECO:0007669"/>
    <property type="project" value="UniProtKB-KW"/>
</dbReference>
<dbReference type="EMBL" id="WJBU01000015">
    <property type="protein sequence ID" value="MRD48684.1"/>
    <property type="molecule type" value="Genomic_DNA"/>
</dbReference>
<comment type="similarity">
    <text evidence="2">Belongs to the FliH family.</text>
</comment>
<keyword evidence="7" id="KW-1006">Bacterial flagellum protein export</keyword>
<evidence type="ECO:0000256" key="1">
    <source>
        <dbReference type="ARBA" id="ARBA00003041"/>
    </source>
</evidence>
<dbReference type="PANTHER" id="PTHR34982">
    <property type="entry name" value="YOP PROTEINS TRANSLOCATION PROTEIN L"/>
    <property type="match status" value="1"/>
</dbReference>
<protein>
    <recommendedName>
        <fullName evidence="3">Flagellar assembly protein FliH</fullName>
    </recommendedName>
</protein>
<dbReference type="InterPro" id="IPR018035">
    <property type="entry name" value="Flagellar_FliH/T3SS_HrpE"/>
</dbReference>
<evidence type="ECO:0000256" key="4">
    <source>
        <dbReference type="ARBA" id="ARBA00022448"/>
    </source>
</evidence>
<dbReference type="RefSeq" id="WP_153586009.1">
    <property type="nucleotide sequence ID" value="NZ_WJBU01000015.1"/>
</dbReference>
<accession>A0A844AX96</accession>
<reference evidence="11 12" key="1">
    <citation type="submission" date="2019-11" db="EMBL/GenBank/DDBJ databases">
        <title>Caenimonas koreensis gen. nov., sp. nov., isolated from activated sludge.</title>
        <authorList>
            <person name="Seung H.R."/>
        </authorList>
    </citation>
    <scope>NUCLEOTIDE SEQUENCE [LARGE SCALE GENOMIC DNA]</scope>
    <source>
        <strain evidence="11 12">EMB320</strain>
    </source>
</reference>
<name>A0A844AX96_9BURK</name>
<evidence type="ECO:0000256" key="9">
    <source>
        <dbReference type="SAM" id="MobiDB-lite"/>
    </source>
</evidence>
<dbReference type="Pfam" id="PF02108">
    <property type="entry name" value="FliH"/>
    <property type="match status" value="1"/>
</dbReference>
<evidence type="ECO:0000256" key="7">
    <source>
        <dbReference type="ARBA" id="ARBA00023225"/>
    </source>
</evidence>
<evidence type="ECO:0000256" key="2">
    <source>
        <dbReference type="ARBA" id="ARBA00006602"/>
    </source>
</evidence>
<evidence type="ECO:0000256" key="3">
    <source>
        <dbReference type="ARBA" id="ARBA00016507"/>
    </source>
</evidence>
<keyword evidence="6" id="KW-0653">Protein transport</keyword>
<comment type="caution">
    <text evidence="11">The sequence shown here is derived from an EMBL/GenBank/DDBJ whole genome shotgun (WGS) entry which is preliminary data.</text>
</comment>
<evidence type="ECO:0000313" key="12">
    <source>
        <dbReference type="Proteomes" id="UP000487350"/>
    </source>
</evidence>
<gene>
    <name evidence="11" type="ORF">GHT07_15450</name>
</gene>
<keyword evidence="8" id="KW-0175">Coiled coil</keyword>
<proteinExistence type="inferred from homology"/>
<keyword evidence="5" id="KW-1005">Bacterial flagellum biogenesis</keyword>
<comment type="function">
    <text evidence="1">Needed for flagellar regrowth and assembly.</text>
</comment>
<feature type="region of interest" description="Disordered" evidence="9">
    <location>
        <begin position="1"/>
        <end position="21"/>
    </location>
</feature>
<feature type="compositionally biased region" description="Polar residues" evidence="9">
    <location>
        <begin position="1"/>
        <end position="12"/>
    </location>
</feature>
<feature type="coiled-coil region" evidence="8">
    <location>
        <begin position="87"/>
        <end position="114"/>
    </location>
</feature>
<evidence type="ECO:0000256" key="8">
    <source>
        <dbReference type="SAM" id="Coils"/>
    </source>
</evidence>
<feature type="domain" description="Flagellar assembly protein FliH/Type III secretion system HrpE" evidence="10">
    <location>
        <begin position="118"/>
        <end position="240"/>
    </location>
</feature>
<keyword evidence="12" id="KW-1185">Reference proteome</keyword>
<dbReference type="GO" id="GO:0044781">
    <property type="term" value="P:bacterial-type flagellum organization"/>
    <property type="evidence" value="ECO:0007669"/>
    <property type="project" value="UniProtKB-KW"/>
</dbReference>
<evidence type="ECO:0000259" key="10">
    <source>
        <dbReference type="Pfam" id="PF02108"/>
    </source>
</evidence>
<evidence type="ECO:0000256" key="6">
    <source>
        <dbReference type="ARBA" id="ARBA00022927"/>
    </source>
</evidence>
<dbReference type="AlphaFoldDB" id="A0A844AX96"/>
<evidence type="ECO:0000313" key="11">
    <source>
        <dbReference type="EMBL" id="MRD48684.1"/>
    </source>
</evidence>
<dbReference type="GO" id="GO:0005829">
    <property type="term" value="C:cytosol"/>
    <property type="evidence" value="ECO:0007669"/>
    <property type="project" value="TreeGrafter"/>
</dbReference>
<evidence type="ECO:0000256" key="5">
    <source>
        <dbReference type="ARBA" id="ARBA00022795"/>
    </source>
</evidence>
<sequence length="254" mass="26619">MTLATSEPTQPGHTGPSLVRGLAMQPHPHVLRRPSHKADAAAVANAPVRSFDEGVAEGLQRGIAQGRALALAQVESARAAAIEQGHAEGLRAGHAQAEREAQKALETAHAHTQQAAQQRLARLDALLASVANAANQAIAAAHDDLVALAFEATCKVIGAAALTREGVSAQVAKLLADHRHKSSLALHLHPADAALLRETGVPGPDGERVTIVADSYMPMGGVQLRSSEGSLDARLDTQLQAWRESMLALRQERA</sequence>
<dbReference type="InterPro" id="IPR051472">
    <property type="entry name" value="T3SS_Stator/FliH"/>
</dbReference>
<dbReference type="PANTHER" id="PTHR34982:SF1">
    <property type="entry name" value="FLAGELLAR ASSEMBLY PROTEIN FLIH"/>
    <property type="match status" value="1"/>
</dbReference>